<dbReference type="Proteomes" id="UP000664034">
    <property type="component" value="Unassembled WGS sequence"/>
</dbReference>
<accession>A0A939K6D1</accession>
<name>A0A939K6D1_9BACT</name>
<dbReference type="AlphaFoldDB" id="A0A939K6D1"/>
<comment type="caution">
    <text evidence="1">The sequence shown here is derived from an EMBL/GenBank/DDBJ whole genome shotgun (WGS) entry which is preliminary data.</text>
</comment>
<dbReference type="RefSeq" id="WP_207365733.1">
    <property type="nucleotide sequence ID" value="NZ_JAFMYV010000008.1"/>
</dbReference>
<evidence type="ECO:0000313" key="1">
    <source>
        <dbReference type="EMBL" id="MBO0938201.1"/>
    </source>
</evidence>
<sequence length="163" mass="17906">MRKITPLFILGLCAGCVHIQTSTDGTPPAFKRILIVSKLVRTSPNYLDTYTRLFPVGYSVCTVDAGPLTFGNPDSLVQQKGRDCNSEVVLTLSAGQNYQGRTGKYAYNVNDVLLELATFPDRKPFWKGLTSISALSVDALHPGEVLRQLRRDHIISGNIPTPQ</sequence>
<organism evidence="1 2">
    <name type="scientific">Fibrella rubiginis</name>
    <dbReference type="NCBI Taxonomy" id="2817060"/>
    <lineage>
        <taxon>Bacteria</taxon>
        <taxon>Pseudomonadati</taxon>
        <taxon>Bacteroidota</taxon>
        <taxon>Cytophagia</taxon>
        <taxon>Cytophagales</taxon>
        <taxon>Spirosomataceae</taxon>
        <taxon>Fibrella</taxon>
    </lineage>
</organism>
<reference evidence="1" key="1">
    <citation type="submission" date="2021-03" db="EMBL/GenBank/DDBJ databases">
        <title>Fibrella sp. HMF5335 genome sequencing and assembly.</title>
        <authorList>
            <person name="Kang H."/>
            <person name="Kim H."/>
            <person name="Bae S."/>
            <person name="Joh K."/>
        </authorList>
    </citation>
    <scope>NUCLEOTIDE SEQUENCE</scope>
    <source>
        <strain evidence="1">HMF5335</strain>
    </source>
</reference>
<proteinExistence type="predicted"/>
<dbReference type="EMBL" id="JAFMYV010000008">
    <property type="protein sequence ID" value="MBO0938201.1"/>
    <property type="molecule type" value="Genomic_DNA"/>
</dbReference>
<gene>
    <name evidence="1" type="ORF">J2I47_16735</name>
</gene>
<keyword evidence="2" id="KW-1185">Reference proteome</keyword>
<protein>
    <submittedName>
        <fullName evidence="1">Uncharacterized protein</fullName>
    </submittedName>
</protein>
<evidence type="ECO:0000313" key="2">
    <source>
        <dbReference type="Proteomes" id="UP000664034"/>
    </source>
</evidence>